<organism evidence="7 8">
    <name type="scientific">Cupriavidus oxalaticus</name>
    <dbReference type="NCBI Taxonomy" id="96344"/>
    <lineage>
        <taxon>Bacteria</taxon>
        <taxon>Pseudomonadati</taxon>
        <taxon>Pseudomonadota</taxon>
        <taxon>Betaproteobacteria</taxon>
        <taxon>Burkholderiales</taxon>
        <taxon>Burkholderiaceae</taxon>
        <taxon>Cupriavidus</taxon>
    </lineage>
</organism>
<evidence type="ECO:0000256" key="3">
    <source>
        <dbReference type="ARBA" id="ARBA00022964"/>
    </source>
</evidence>
<evidence type="ECO:0000256" key="1">
    <source>
        <dbReference type="ARBA" id="ARBA00005896"/>
    </source>
</evidence>
<dbReference type="Pfam" id="PF02668">
    <property type="entry name" value="TauD"/>
    <property type="match status" value="1"/>
</dbReference>
<dbReference type="GO" id="GO:0046872">
    <property type="term" value="F:metal ion binding"/>
    <property type="evidence" value="ECO:0007669"/>
    <property type="project" value="UniProtKB-KW"/>
</dbReference>
<comment type="caution">
    <text evidence="7">The sequence shown here is derived from an EMBL/GenBank/DDBJ whole genome shotgun (WGS) entry which is preliminary data.</text>
</comment>
<evidence type="ECO:0000256" key="4">
    <source>
        <dbReference type="ARBA" id="ARBA00023002"/>
    </source>
</evidence>
<reference evidence="7 8" key="1">
    <citation type="submission" date="2018-01" db="EMBL/GenBank/DDBJ databases">
        <authorList>
            <person name="Clerissi C."/>
        </authorList>
    </citation>
    <scope>NUCLEOTIDE SEQUENCE [LARGE SCALE GENOMIC DNA]</scope>
    <source>
        <strain evidence="7">Cupriavidus oxalaticus LMG 2235</strain>
    </source>
</reference>
<dbReference type="SUPFAM" id="SSF51197">
    <property type="entry name" value="Clavaminate synthase-like"/>
    <property type="match status" value="1"/>
</dbReference>
<dbReference type="EC" id="1.14.11.17" evidence="7"/>
<feature type="domain" description="TauD/TfdA-like" evidence="6">
    <location>
        <begin position="4"/>
        <end position="273"/>
    </location>
</feature>
<accession>A0A976BA71</accession>
<dbReference type="InterPro" id="IPR042098">
    <property type="entry name" value="TauD-like_sf"/>
</dbReference>
<gene>
    <name evidence="7" type="primary">tauD</name>
    <name evidence="7" type="ORF">CO2235_140069</name>
</gene>
<dbReference type="GeneID" id="303491835"/>
<evidence type="ECO:0000313" key="8">
    <source>
        <dbReference type="Proteomes" id="UP000256862"/>
    </source>
</evidence>
<dbReference type="InterPro" id="IPR051323">
    <property type="entry name" value="AtsK-like"/>
</dbReference>
<evidence type="ECO:0000313" key="7">
    <source>
        <dbReference type="EMBL" id="SPC12268.1"/>
    </source>
</evidence>
<dbReference type="AlphaFoldDB" id="A0A976BA71"/>
<keyword evidence="2" id="KW-0479">Metal-binding</keyword>
<dbReference type="GO" id="GO:0000908">
    <property type="term" value="F:taurine dioxygenase activity"/>
    <property type="evidence" value="ECO:0007669"/>
    <property type="project" value="UniProtKB-EC"/>
</dbReference>
<proteinExistence type="inferred from homology"/>
<dbReference type="PANTHER" id="PTHR30468">
    <property type="entry name" value="ALPHA-KETOGLUTARATE-DEPENDENT SULFONATE DIOXYGENASE"/>
    <property type="match status" value="1"/>
</dbReference>
<dbReference type="EMBL" id="OGUS01000114">
    <property type="protein sequence ID" value="SPC12268.1"/>
    <property type="molecule type" value="Genomic_DNA"/>
</dbReference>
<comment type="similarity">
    <text evidence="1">Belongs to the TfdA dioxygenase family.</text>
</comment>
<evidence type="ECO:0000256" key="5">
    <source>
        <dbReference type="ARBA" id="ARBA00023004"/>
    </source>
</evidence>
<dbReference type="Gene3D" id="3.60.130.10">
    <property type="entry name" value="Clavaminate synthase-like"/>
    <property type="match status" value="1"/>
</dbReference>
<evidence type="ECO:0000259" key="6">
    <source>
        <dbReference type="Pfam" id="PF02668"/>
    </source>
</evidence>
<dbReference type="GO" id="GO:0005737">
    <property type="term" value="C:cytoplasm"/>
    <property type="evidence" value="ECO:0007669"/>
    <property type="project" value="TreeGrafter"/>
</dbReference>
<sequence length="281" mass="32048">MIMVEKLTRCIGAVVSGLHLGEASRNDALFAEIKALLLKHRVLFFRNQDITRAEHVAFASRFGDLETHPVAGSHPDHPGLVQVYNADQKRPYENNYHTDGLWRPTPPMGAVLRCIECPEEGGDTIWVNMVEAYRRLPDDIKRRIDGLRAKSSIEHSFGAVMSPEERANLARKNPEVEHPVVRTHPETGEKILYVGSFTTHFVNYHTPENVRFGLDKNPGAGLLLQYLQSQASVPEYQVRYRWRPNDVAVWDNRATQHYAVMDYWPAPRKMERAGIIGDKPF</sequence>
<dbReference type="PANTHER" id="PTHR30468:SF1">
    <property type="entry name" value="ALPHA-KETOGLUTARATE-DEPENDENT SULFONATE DIOXYGENASE"/>
    <property type="match status" value="1"/>
</dbReference>
<keyword evidence="5" id="KW-0408">Iron</keyword>
<dbReference type="Proteomes" id="UP000256862">
    <property type="component" value="Chromosome CO2235"/>
</dbReference>
<keyword evidence="4 7" id="KW-0560">Oxidoreductase</keyword>
<name>A0A976BA71_9BURK</name>
<dbReference type="InterPro" id="IPR003819">
    <property type="entry name" value="TauD/TfdA-like"/>
</dbReference>
<keyword evidence="3 7" id="KW-0223">Dioxygenase</keyword>
<dbReference type="RefSeq" id="WP_371136929.1">
    <property type="nucleotide sequence ID" value="NZ_CP069810.1"/>
</dbReference>
<protein>
    <submittedName>
        <fullName evidence="7">Alpha-ketoglutarate-dependent taurine dioxygenase</fullName>
        <ecNumber evidence="7">1.14.11.17</ecNumber>
    </submittedName>
</protein>
<evidence type="ECO:0000256" key="2">
    <source>
        <dbReference type="ARBA" id="ARBA00022723"/>
    </source>
</evidence>